<evidence type="ECO:0000259" key="1">
    <source>
        <dbReference type="PROSITE" id="PS51819"/>
    </source>
</evidence>
<gene>
    <name evidence="2" type="ORF">J3R73_005928</name>
</gene>
<accession>A0ABU0FNV1</accession>
<dbReference type="EMBL" id="JAUSVK010000001">
    <property type="protein sequence ID" value="MDQ0396136.1"/>
    <property type="molecule type" value="Genomic_DNA"/>
</dbReference>
<proteinExistence type="predicted"/>
<dbReference type="PROSITE" id="PS51819">
    <property type="entry name" value="VOC"/>
    <property type="match status" value="1"/>
</dbReference>
<comment type="caution">
    <text evidence="2">The sequence shown here is derived from an EMBL/GenBank/DDBJ whole genome shotgun (WGS) entry which is preliminary data.</text>
</comment>
<reference evidence="2 3" key="1">
    <citation type="submission" date="2023-07" db="EMBL/GenBank/DDBJ databases">
        <title>Genomic Encyclopedia of Type Strains, Phase IV (KMG-IV): sequencing the most valuable type-strain genomes for metagenomic binning, comparative biology and taxonomic classification.</title>
        <authorList>
            <person name="Goeker M."/>
        </authorList>
    </citation>
    <scope>NUCLEOTIDE SEQUENCE [LARGE SCALE GENOMIC DNA]</scope>
    <source>
        <strain evidence="2 3">DSM 5896</strain>
    </source>
</reference>
<dbReference type="InterPro" id="IPR029068">
    <property type="entry name" value="Glyas_Bleomycin-R_OHBP_Dase"/>
</dbReference>
<dbReference type="Pfam" id="PF00903">
    <property type="entry name" value="Glyoxalase"/>
    <property type="match status" value="1"/>
</dbReference>
<sequence>MLGSKIAIATLAVKDLAAARRFYEDAVGLETAFVHEPGAIAYKTGDSTLFVYESANAGTNDATAVTWIVGDDMEAVVRSLKDKGVAFEHYDMPGLTVEGDIHVAGDLKLAWFKDPDGNIHGLASG</sequence>
<keyword evidence="3" id="KW-1185">Reference proteome</keyword>
<evidence type="ECO:0000313" key="3">
    <source>
        <dbReference type="Proteomes" id="UP001237448"/>
    </source>
</evidence>
<dbReference type="Proteomes" id="UP001237448">
    <property type="component" value="Unassembled WGS sequence"/>
</dbReference>
<organism evidence="2 3">
    <name type="scientific">Labrys monachus</name>
    <dbReference type="NCBI Taxonomy" id="217067"/>
    <lineage>
        <taxon>Bacteria</taxon>
        <taxon>Pseudomonadati</taxon>
        <taxon>Pseudomonadota</taxon>
        <taxon>Alphaproteobacteria</taxon>
        <taxon>Hyphomicrobiales</taxon>
        <taxon>Xanthobacteraceae</taxon>
        <taxon>Labrys</taxon>
    </lineage>
</organism>
<dbReference type="RefSeq" id="WP_307435945.1">
    <property type="nucleotide sequence ID" value="NZ_JAUSVK010000001.1"/>
</dbReference>
<feature type="domain" description="VOC" evidence="1">
    <location>
        <begin position="5"/>
        <end position="125"/>
    </location>
</feature>
<dbReference type="SUPFAM" id="SSF54593">
    <property type="entry name" value="Glyoxalase/Bleomycin resistance protein/Dihydroxybiphenyl dioxygenase"/>
    <property type="match status" value="1"/>
</dbReference>
<name>A0ABU0FNV1_9HYPH</name>
<dbReference type="InterPro" id="IPR037523">
    <property type="entry name" value="VOC_core"/>
</dbReference>
<evidence type="ECO:0000313" key="2">
    <source>
        <dbReference type="EMBL" id="MDQ0396136.1"/>
    </source>
</evidence>
<dbReference type="InterPro" id="IPR004360">
    <property type="entry name" value="Glyas_Fos-R_dOase_dom"/>
</dbReference>
<dbReference type="Gene3D" id="3.10.180.10">
    <property type="entry name" value="2,3-Dihydroxybiphenyl 1,2-Dioxygenase, domain 1"/>
    <property type="match status" value="1"/>
</dbReference>
<protein>
    <submittedName>
        <fullName evidence="2">Catechol 2,3-dioxygenase-like lactoylglutathione lyase family enzyme</fullName>
    </submittedName>
</protein>